<evidence type="ECO:0000313" key="2">
    <source>
        <dbReference type="Proteomes" id="UP001501470"/>
    </source>
</evidence>
<proteinExistence type="predicted"/>
<dbReference type="EMBL" id="BAAAQD010000001">
    <property type="protein sequence ID" value="GAA1501650.1"/>
    <property type="molecule type" value="Genomic_DNA"/>
</dbReference>
<protein>
    <recommendedName>
        <fullName evidence="3">SnoaL-like domain-containing protein</fullName>
    </recommendedName>
</protein>
<gene>
    <name evidence="1" type="ORF">GCM10009827_011790</name>
</gene>
<evidence type="ECO:0008006" key="3">
    <source>
        <dbReference type="Google" id="ProtNLM"/>
    </source>
</evidence>
<organism evidence="1 2">
    <name type="scientific">Dactylosporangium maewongense</name>
    <dbReference type="NCBI Taxonomy" id="634393"/>
    <lineage>
        <taxon>Bacteria</taxon>
        <taxon>Bacillati</taxon>
        <taxon>Actinomycetota</taxon>
        <taxon>Actinomycetes</taxon>
        <taxon>Micromonosporales</taxon>
        <taxon>Micromonosporaceae</taxon>
        <taxon>Dactylosporangium</taxon>
    </lineage>
</organism>
<evidence type="ECO:0000313" key="1">
    <source>
        <dbReference type="EMBL" id="GAA1501650.1"/>
    </source>
</evidence>
<keyword evidence="2" id="KW-1185">Reference proteome</keyword>
<comment type="caution">
    <text evidence="1">The sequence shown here is derived from an EMBL/GenBank/DDBJ whole genome shotgun (WGS) entry which is preliminary data.</text>
</comment>
<sequence length="128" mass="13366">MATSASDVAPNVHAFLAALGGAGSVEMFADPFLFADASGARPVSRADFLATLPRRAQMFAAAGYGAAQLTSTDQQRLDEHYLLVRTDWSAPSLTGGEAAELSSSYLLREDGASVSVVAYVNHKTVPGM</sequence>
<dbReference type="Proteomes" id="UP001501470">
    <property type="component" value="Unassembled WGS sequence"/>
</dbReference>
<accession>A0ABN1ZNW8</accession>
<dbReference type="RefSeq" id="WP_344500251.1">
    <property type="nucleotide sequence ID" value="NZ_BAAAQD010000001.1"/>
</dbReference>
<name>A0ABN1ZNW8_9ACTN</name>
<reference evidence="1 2" key="1">
    <citation type="journal article" date="2019" name="Int. J. Syst. Evol. Microbiol.">
        <title>The Global Catalogue of Microorganisms (GCM) 10K type strain sequencing project: providing services to taxonomists for standard genome sequencing and annotation.</title>
        <authorList>
            <consortium name="The Broad Institute Genomics Platform"/>
            <consortium name="The Broad Institute Genome Sequencing Center for Infectious Disease"/>
            <person name="Wu L."/>
            <person name="Ma J."/>
        </authorList>
    </citation>
    <scope>NUCLEOTIDE SEQUENCE [LARGE SCALE GENOMIC DNA]</scope>
    <source>
        <strain evidence="1 2">JCM 15933</strain>
    </source>
</reference>